<proteinExistence type="predicted"/>
<dbReference type="EMBL" id="CM020619">
    <property type="protein sequence ID" value="KAK1865849.1"/>
    <property type="molecule type" value="Genomic_DNA"/>
</dbReference>
<sequence length="432" mass="43651">MAVGQPRARRGGVRAPLLAAAAAVAAFAAVVTATAAAPGGGYAYPRSCPRPPAPAVPSERGPLLDAPALRRFLDANYTVPGGEAVGFPPGVRLACGGTLPRTGHVIQCAPGWPVGGVVLVPTVKRAVTASVVFMHGLVGAPHLYLLALSALLQGDPRWWSTVRVVMPVAPAYEEFLKPLPNETFYPGTGYAWYDPSGTDAVLSAADLQMLPTKEALAKALTSGQSEDVAGLAATAVRITAVACAEAAVVCGGGGGGGCHRRPPPVVVLGDVRGGTAALGVAALAPRGLPPAWAGVVSVFGGVPLVPYVGRHGRRAVSAAPASSTAVVMVGPGGPSPTVEEAEAAVAVAFWARLYGQRAVRRVTVNVESHPEVFLRPAGQARVVATLRKLLGEGAGALRHVLVAAVAGCPTVLTASKLASSIPDAYLAPVEEA</sequence>
<dbReference type="Proteomes" id="UP000798662">
    <property type="component" value="Chromosome 2"/>
</dbReference>
<name>A0ACC3C6B6_PYRYE</name>
<accession>A0ACC3C6B6</accession>
<comment type="caution">
    <text evidence="1">The sequence shown here is derived from an EMBL/GenBank/DDBJ whole genome shotgun (WGS) entry which is preliminary data.</text>
</comment>
<evidence type="ECO:0000313" key="1">
    <source>
        <dbReference type="EMBL" id="KAK1865849.1"/>
    </source>
</evidence>
<evidence type="ECO:0000313" key="2">
    <source>
        <dbReference type="Proteomes" id="UP000798662"/>
    </source>
</evidence>
<protein>
    <submittedName>
        <fullName evidence="1">Uncharacterized protein</fullName>
    </submittedName>
</protein>
<reference evidence="1" key="1">
    <citation type="submission" date="2019-11" db="EMBL/GenBank/DDBJ databases">
        <title>Nori genome reveals adaptations in red seaweeds to the harsh intertidal environment.</title>
        <authorList>
            <person name="Wang D."/>
            <person name="Mao Y."/>
        </authorList>
    </citation>
    <scope>NUCLEOTIDE SEQUENCE</scope>
    <source>
        <tissue evidence="1">Gametophyte</tissue>
    </source>
</reference>
<keyword evidence="2" id="KW-1185">Reference proteome</keyword>
<gene>
    <name evidence="1" type="ORF">I4F81_008372</name>
</gene>
<organism evidence="1 2">
    <name type="scientific">Pyropia yezoensis</name>
    <name type="common">Susabi-nori</name>
    <name type="synonym">Porphyra yezoensis</name>
    <dbReference type="NCBI Taxonomy" id="2788"/>
    <lineage>
        <taxon>Eukaryota</taxon>
        <taxon>Rhodophyta</taxon>
        <taxon>Bangiophyceae</taxon>
        <taxon>Bangiales</taxon>
        <taxon>Bangiaceae</taxon>
        <taxon>Pyropia</taxon>
    </lineage>
</organism>